<dbReference type="GO" id="GO:0003697">
    <property type="term" value="F:single-stranded DNA binding"/>
    <property type="evidence" value="ECO:0007669"/>
    <property type="project" value="InterPro"/>
</dbReference>
<accession>A0A5C4X515</accession>
<reference evidence="5 6" key="1">
    <citation type="submission" date="2019-06" db="EMBL/GenBank/DDBJ databases">
        <authorList>
            <person name="Mardanova A.M."/>
            <person name="Pudova D.S."/>
            <person name="Shagimardanova E.I."/>
            <person name="Gogoleva N.E."/>
            <person name="Lutfullin M.T."/>
            <person name="Hadieva G.F."/>
            <person name="Sharipova M.R."/>
        </authorList>
    </citation>
    <scope>NUCLEOTIDE SEQUENCE [LARGE SCALE GENOMIC DNA]</scope>
    <source>
        <strain evidence="5 6">MG-1</strain>
    </source>
</reference>
<evidence type="ECO:0000313" key="6">
    <source>
        <dbReference type="Proteomes" id="UP000314223"/>
    </source>
</evidence>
<protein>
    <recommendedName>
        <fullName evidence="3">Single-stranded DNA-binding protein</fullName>
    </recommendedName>
</protein>
<dbReference type="InterPro" id="IPR012340">
    <property type="entry name" value="NA-bd_OB-fold"/>
</dbReference>
<organism evidence="5 6">
    <name type="scientific">Brevibacterium sediminis</name>
    <dbReference type="NCBI Taxonomy" id="1857024"/>
    <lineage>
        <taxon>Bacteria</taxon>
        <taxon>Bacillati</taxon>
        <taxon>Actinomycetota</taxon>
        <taxon>Actinomycetes</taxon>
        <taxon>Micrococcales</taxon>
        <taxon>Brevibacteriaceae</taxon>
        <taxon>Brevibacterium</taxon>
    </lineage>
</organism>
<dbReference type="Proteomes" id="UP000314223">
    <property type="component" value="Unassembled WGS sequence"/>
</dbReference>
<dbReference type="PROSITE" id="PS50935">
    <property type="entry name" value="SSB"/>
    <property type="match status" value="1"/>
</dbReference>
<sequence>MALPTIDNFFTLTGDPEMRFSPSGKGVCSFNVAANKPKRENGQIVKDERGYPVNDKTLFLNCVAFGQLGEMIAEQAGSGSSVRLVGDLETQQWADKNTGEKRSKVQLVVDFARVIPRRNQGQGGNQGGGFAQGGYSGQEHAPQGGWGQNPDQWANSNGPAQGGFSDEPPF</sequence>
<feature type="region of interest" description="Disordered" evidence="4">
    <location>
        <begin position="118"/>
        <end position="170"/>
    </location>
</feature>
<evidence type="ECO:0000256" key="2">
    <source>
        <dbReference type="PROSITE-ProRule" id="PRU00252"/>
    </source>
</evidence>
<keyword evidence="1 2" id="KW-0238">DNA-binding</keyword>
<dbReference type="InterPro" id="IPR000424">
    <property type="entry name" value="Primosome_PriB/ssb"/>
</dbReference>
<feature type="compositionally biased region" description="Polar residues" evidence="4">
    <location>
        <begin position="149"/>
        <end position="159"/>
    </location>
</feature>
<dbReference type="RefSeq" id="WP_139468041.1">
    <property type="nucleotide sequence ID" value="NZ_VDMQ01000003.1"/>
</dbReference>
<dbReference type="CDD" id="cd04496">
    <property type="entry name" value="SSB_OBF"/>
    <property type="match status" value="1"/>
</dbReference>
<feature type="compositionally biased region" description="Gly residues" evidence="4">
    <location>
        <begin position="121"/>
        <end position="136"/>
    </location>
</feature>
<dbReference type="NCBIfam" id="TIGR00621">
    <property type="entry name" value="ssb"/>
    <property type="match status" value="1"/>
</dbReference>
<dbReference type="GO" id="GO:0006260">
    <property type="term" value="P:DNA replication"/>
    <property type="evidence" value="ECO:0007669"/>
    <property type="project" value="InterPro"/>
</dbReference>
<dbReference type="Gene3D" id="2.40.50.140">
    <property type="entry name" value="Nucleic acid-binding proteins"/>
    <property type="match status" value="1"/>
</dbReference>
<name>A0A5C4X515_9MICO</name>
<dbReference type="EMBL" id="VDMQ01000003">
    <property type="protein sequence ID" value="TNM55902.1"/>
    <property type="molecule type" value="Genomic_DNA"/>
</dbReference>
<evidence type="ECO:0000256" key="3">
    <source>
        <dbReference type="RuleBase" id="RU000524"/>
    </source>
</evidence>
<evidence type="ECO:0000256" key="4">
    <source>
        <dbReference type="SAM" id="MobiDB-lite"/>
    </source>
</evidence>
<dbReference type="SUPFAM" id="SSF50249">
    <property type="entry name" value="Nucleic acid-binding proteins"/>
    <property type="match status" value="1"/>
</dbReference>
<evidence type="ECO:0000256" key="1">
    <source>
        <dbReference type="ARBA" id="ARBA00023125"/>
    </source>
</evidence>
<proteinExistence type="predicted"/>
<gene>
    <name evidence="5" type="ORF">FHQ09_06590</name>
</gene>
<dbReference type="InterPro" id="IPR011344">
    <property type="entry name" value="ssDNA-bd"/>
</dbReference>
<comment type="caution">
    <text evidence="5">The sequence shown here is derived from an EMBL/GenBank/DDBJ whole genome shotgun (WGS) entry which is preliminary data.</text>
</comment>
<evidence type="ECO:0000313" key="5">
    <source>
        <dbReference type="EMBL" id="TNM55902.1"/>
    </source>
</evidence>
<dbReference type="Pfam" id="PF00436">
    <property type="entry name" value="SSB"/>
    <property type="match status" value="1"/>
</dbReference>
<dbReference type="AlphaFoldDB" id="A0A5C4X515"/>